<feature type="compositionally biased region" description="Low complexity" evidence="12">
    <location>
        <begin position="19"/>
        <end position="29"/>
    </location>
</feature>
<keyword evidence="5 10" id="KW-0995">Kinetochore</keyword>
<evidence type="ECO:0000256" key="6">
    <source>
        <dbReference type="ARBA" id="ARBA00023054"/>
    </source>
</evidence>
<comment type="caution">
    <text evidence="16">The sequence shown here is derived from an EMBL/GenBank/DDBJ whole genome shotgun (WGS) entry which is preliminary data.</text>
</comment>
<gene>
    <name evidence="16" type="primary">NDC80</name>
    <name evidence="16" type="ORF">IWQ62_001646</name>
</gene>
<dbReference type="GO" id="GO:0005634">
    <property type="term" value="C:nucleus"/>
    <property type="evidence" value="ECO:0007669"/>
    <property type="project" value="UniProtKB-SubCell"/>
</dbReference>
<dbReference type="PANTHER" id="PTHR10643">
    <property type="entry name" value="KINETOCHORE PROTEIN NDC80"/>
    <property type="match status" value="1"/>
</dbReference>
<dbReference type="Pfam" id="PF24487">
    <property type="entry name" value="NDC80_loop"/>
    <property type="match status" value="1"/>
</dbReference>
<dbReference type="FunFam" id="1.10.418.30:FF:000001">
    <property type="entry name" value="Probable kinetochore protein ndc80"/>
    <property type="match status" value="1"/>
</dbReference>
<keyword evidence="6 11" id="KW-0175">Coiled coil</keyword>
<evidence type="ECO:0000256" key="3">
    <source>
        <dbReference type="ARBA" id="ARBA00022618"/>
    </source>
</evidence>
<sequence length="674" mass="76414">MNNRRRTTVGMFDPAHGRSLPPSALPVPSASKPRFSIAPTMGGGFAGRNANEPPLRVMRPSIGPGAGNLFDPGTVTPAQRRSAVPVSQGRPSELRASAVKRQSLAITPAGFSRRASTFTGRPSSIGLGLFMRGSDGMKDPRPLRNAAYQANCNRILLNYLTQARYPHPVSMQVLQHPTAKDFLQIFKFVYSKLDPSYTMQRKLEEEVPAILKSLQYPFADSITKSSLYAVGSKNSWPNFLGILHWMVELATCVERLAPSNQDFFSPEAQNSPTFNERVFFDYLSKSYSVFLGGQDDFESMESDLAECFESKNRQLIHEIDALENRNETLRQELQRLTEQESPLVALNKKQADCLEDLGKFRQTIQLYQQKKDKLQLALGELETKLETQAQGISQLHAEKQQVQQVVDAQEISPADIDRMNSERQKLSEVLQDLNMRIEEMNKLIWQKEIEVQPKIDAIEQLVQDFNSRCYKLGIDNGSSDSTLPTLGKLKFDPTSAAYENMLSLDIHSTARPLLSNLRVSLNAKFLKTENDRMAVQEALDSINEAMQEKKDGLDDLETQRLRLENKWNEEKDRMNKENVAHSNEIEILEREIDRIQQENAGTVLHWQQKAQRTTLEFNRLSRLANERRETANNELIKALSDVIAFKGYVEKHLTDLQTIAQTEAEASRELDRLE</sequence>
<dbReference type="Gene3D" id="1.10.418.30">
    <property type="entry name" value="Ncd80 complex, Ncd80 subunit"/>
    <property type="match status" value="1"/>
</dbReference>
<comment type="similarity">
    <text evidence="1 10">Belongs to the NDC80/HEC1 family.</text>
</comment>
<comment type="subunit">
    <text evidence="10">Component of the NDC80 complex.</text>
</comment>
<name>A0A9W8AXG8_9FUNG</name>
<dbReference type="AlphaFoldDB" id="A0A9W8AXG8"/>
<comment type="subcellular location">
    <subcellularLocation>
        <location evidence="10">Chromosome</location>
        <location evidence="10">Centromere</location>
        <location evidence="10">Kinetochore</location>
    </subcellularLocation>
    <subcellularLocation>
        <location evidence="10">Nucleus</location>
    </subcellularLocation>
</comment>
<keyword evidence="3 10" id="KW-0132">Cell division</keyword>
<keyword evidence="7 10" id="KW-0539">Nucleus</keyword>
<feature type="coiled-coil region" evidence="11">
    <location>
        <begin position="305"/>
        <end position="339"/>
    </location>
</feature>
<dbReference type="InterPro" id="IPR055260">
    <property type="entry name" value="Ndc80_CH"/>
</dbReference>
<evidence type="ECO:0000259" key="15">
    <source>
        <dbReference type="Pfam" id="PF24487"/>
    </source>
</evidence>
<evidence type="ECO:0000313" key="17">
    <source>
        <dbReference type="Proteomes" id="UP001150925"/>
    </source>
</evidence>
<accession>A0A9W8AXG8</accession>
<evidence type="ECO:0000256" key="2">
    <source>
        <dbReference type="ARBA" id="ARBA00022454"/>
    </source>
</evidence>
<feature type="coiled-coil region" evidence="11">
    <location>
        <begin position="416"/>
        <end position="450"/>
    </location>
</feature>
<dbReference type="EMBL" id="JANBPY010000284">
    <property type="protein sequence ID" value="KAJ1967771.1"/>
    <property type="molecule type" value="Genomic_DNA"/>
</dbReference>
<feature type="domain" description="Kinetochore protein Ndc80 CH" evidence="13">
    <location>
        <begin position="113"/>
        <end position="255"/>
    </location>
</feature>
<evidence type="ECO:0000256" key="5">
    <source>
        <dbReference type="ARBA" id="ARBA00022838"/>
    </source>
</evidence>
<evidence type="ECO:0000256" key="11">
    <source>
        <dbReference type="SAM" id="Coils"/>
    </source>
</evidence>
<evidence type="ECO:0000256" key="10">
    <source>
        <dbReference type="RuleBase" id="RU368072"/>
    </source>
</evidence>
<evidence type="ECO:0000259" key="13">
    <source>
        <dbReference type="Pfam" id="PF03801"/>
    </source>
</evidence>
<feature type="coiled-coil region" evidence="11">
    <location>
        <begin position="539"/>
        <end position="598"/>
    </location>
</feature>
<keyword evidence="9 10" id="KW-0137">Centromere</keyword>
<evidence type="ECO:0000256" key="1">
    <source>
        <dbReference type="ARBA" id="ARBA00007050"/>
    </source>
</evidence>
<evidence type="ECO:0000256" key="7">
    <source>
        <dbReference type="ARBA" id="ARBA00023242"/>
    </source>
</evidence>
<reference evidence="16" key="1">
    <citation type="submission" date="2022-07" db="EMBL/GenBank/DDBJ databases">
        <title>Phylogenomic reconstructions and comparative analyses of Kickxellomycotina fungi.</title>
        <authorList>
            <person name="Reynolds N.K."/>
            <person name="Stajich J.E."/>
            <person name="Barry K."/>
            <person name="Grigoriev I.V."/>
            <person name="Crous P."/>
            <person name="Smith M.E."/>
        </authorList>
    </citation>
    <scope>NUCLEOTIDE SEQUENCE</scope>
    <source>
        <strain evidence="16">RSA 1196</strain>
    </source>
</reference>
<keyword evidence="17" id="KW-1185">Reference proteome</keyword>
<organism evidence="16 17">
    <name type="scientific">Dispira parvispora</name>
    <dbReference type="NCBI Taxonomy" id="1520584"/>
    <lineage>
        <taxon>Eukaryota</taxon>
        <taxon>Fungi</taxon>
        <taxon>Fungi incertae sedis</taxon>
        <taxon>Zoopagomycota</taxon>
        <taxon>Kickxellomycotina</taxon>
        <taxon>Dimargaritomycetes</taxon>
        <taxon>Dimargaritales</taxon>
        <taxon>Dimargaritaceae</taxon>
        <taxon>Dispira</taxon>
    </lineage>
</organism>
<dbReference type="GO" id="GO:0051301">
    <property type="term" value="P:cell division"/>
    <property type="evidence" value="ECO:0007669"/>
    <property type="project" value="UniProtKB-UniRule"/>
</dbReference>
<keyword evidence="8 10" id="KW-0131">Cell cycle</keyword>
<dbReference type="Proteomes" id="UP001150925">
    <property type="component" value="Unassembled WGS sequence"/>
</dbReference>
<dbReference type="Pfam" id="PF03801">
    <property type="entry name" value="Ndc80_HEC"/>
    <property type="match status" value="1"/>
</dbReference>
<dbReference type="InterPro" id="IPR005550">
    <property type="entry name" value="Kinetochore_Ndc80"/>
</dbReference>
<dbReference type="OrthoDB" id="7459479at2759"/>
<protein>
    <recommendedName>
        <fullName evidence="10">Kinetochore protein NDC80</fullName>
    </recommendedName>
</protein>
<feature type="domain" description="DUF5595" evidence="14">
    <location>
        <begin position="271"/>
        <end position="336"/>
    </location>
</feature>
<dbReference type="GO" id="GO:0051315">
    <property type="term" value="P:attachment of mitotic spindle microtubules to kinetochore"/>
    <property type="evidence" value="ECO:0007669"/>
    <property type="project" value="UniProtKB-UniRule"/>
</dbReference>
<evidence type="ECO:0000259" key="14">
    <source>
        <dbReference type="Pfam" id="PF18077"/>
    </source>
</evidence>
<evidence type="ECO:0000256" key="4">
    <source>
        <dbReference type="ARBA" id="ARBA00022776"/>
    </source>
</evidence>
<feature type="domain" description="Kinetochore protein NDC80 loop region" evidence="15">
    <location>
        <begin position="431"/>
        <end position="657"/>
    </location>
</feature>
<evidence type="ECO:0000256" key="9">
    <source>
        <dbReference type="ARBA" id="ARBA00023328"/>
    </source>
</evidence>
<dbReference type="GO" id="GO:0031262">
    <property type="term" value="C:Ndc80 complex"/>
    <property type="evidence" value="ECO:0007669"/>
    <property type="project" value="UniProtKB-UniRule"/>
</dbReference>
<dbReference type="Gene3D" id="6.10.250.1950">
    <property type="match status" value="1"/>
</dbReference>
<keyword evidence="2 10" id="KW-0158">Chromosome</keyword>
<dbReference type="PANTHER" id="PTHR10643:SF2">
    <property type="entry name" value="KINETOCHORE PROTEIN NDC80 HOMOLOG"/>
    <property type="match status" value="1"/>
</dbReference>
<evidence type="ECO:0000256" key="12">
    <source>
        <dbReference type="SAM" id="MobiDB-lite"/>
    </source>
</evidence>
<dbReference type="InterPro" id="IPR057091">
    <property type="entry name" value="NDC80_loop"/>
</dbReference>
<proteinExistence type="inferred from homology"/>
<feature type="region of interest" description="Disordered" evidence="12">
    <location>
        <begin position="75"/>
        <end position="95"/>
    </location>
</feature>
<dbReference type="Pfam" id="PF18077">
    <property type="entry name" value="DUF5595"/>
    <property type="match status" value="1"/>
</dbReference>
<evidence type="ECO:0000256" key="8">
    <source>
        <dbReference type="ARBA" id="ARBA00023306"/>
    </source>
</evidence>
<dbReference type="InterPro" id="IPR038273">
    <property type="entry name" value="Ndc80_sf"/>
</dbReference>
<dbReference type="InterPro" id="IPR040967">
    <property type="entry name" value="DUF5595"/>
</dbReference>
<feature type="region of interest" description="Disordered" evidence="12">
    <location>
        <begin position="1"/>
        <end position="29"/>
    </location>
</feature>
<comment type="function">
    <text evidence="10">Acts as a component of the essential kinetochore-associated NDC80 complex, which is required for chromosome segregation and spindle checkpoint activity.</text>
</comment>
<evidence type="ECO:0000313" key="16">
    <source>
        <dbReference type="EMBL" id="KAJ1967771.1"/>
    </source>
</evidence>
<keyword evidence="4 10" id="KW-0498">Mitosis</keyword>